<evidence type="ECO:0000259" key="3">
    <source>
        <dbReference type="Pfam" id="PF25390"/>
    </source>
</evidence>
<feature type="repeat" description="RCC1" evidence="2">
    <location>
        <begin position="78"/>
        <end position="140"/>
    </location>
</feature>
<evidence type="ECO:0000256" key="2">
    <source>
        <dbReference type="PROSITE-ProRule" id="PRU00235"/>
    </source>
</evidence>
<feature type="repeat" description="RCC1" evidence="2">
    <location>
        <begin position="141"/>
        <end position="200"/>
    </location>
</feature>
<comment type="caution">
    <text evidence="4">The sequence shown here is derived from an EMBL/GenBank/DDBJ whole genome shotgun (WGS) entry which is preliminary data.</text>
</comment>
<sequence>MKSVGVSAGGEHTLIQRGGDGRLFSAGACGLGWCRRHPLNDALFALRQVQFANAATEETCRLFHASYYHNLAVGANTGKLYTWGCGTFTDGGMDGVIPALGQGHSAEDVGEGPKAIDFPTKAQIEQISGGAYHSIVMTKGGSIFTFGAGQLGQLGRPTAGKDASGLPVDPIPKEVTGIPLHETVKSIGAGFYNTLAVCRSGYLYCAGENQNEQCGKGPENLYNMTRVKEVNNVVSAEGGYCHTLIQTAAGKVFSMGCGFEGQRGVGVLDDENSPPATSTEVILPNSESAAQVAAGANHSIILSKTGTAYTFGANDVGQCGVPSDFSKDIDGDGDDENSGIVWSPKAVPIPAWAGPVTKVSAGYAHSVLTTRSGKVFSFGQNDNGQLGIGKGQDDITDLTESRHVPVQIV</sequence>
<dbReference type="InterPro" id="IPR000408">
    <property type="entry name" value="Reg_chr_condens"/>
</dbReference>
<dbReference type="Proteomes" id="UP000693970">
    <property type="component" value="Unassembled WGS sequence"/>
</dbReference>
<dbReference type="PROSITE" id="PS50012">
    <property type="entry name" value="RCC1_3"/>
    <property type="match status" value="5"/>
</dbReference>
<evidence type="ECO:0000313" key="4">
    <source>
        <dbReference type="EMBL" id="KAG7371989.1"/>
    </source>
</evidence>
<dbReference type="InterPro" id="IPR051553">
    <property type="entry name" value="Ran_GTPase-activating"/>
</dbReference>
<dbReference type="EMBL" id="JAGRRH010000003">
    <property type="protein sequence ID" value="KAG7371989.1"/>
    <property type="molecule type" value="Genomic_DNA"/>
</dbReference>
<dbReference type="PROSITE" id="PS00626">
    <property type="entry name" value="RCC1_2"/>
    <property type="match status" value="1"/>
</dbReference>
<proteinExistence type="predicted"/>
<name>A0A9K3M0Y6_9STRA</name>
<feature type="repeat" description="RCC1" evidence="2">
    <location>
        <begin position="373"/>
        <end position="409"/>
    </location>
</feature>
<keyword evidence="1" id="KW-0344">Guanine-nucleotide releasing factor</keyword>
<evidence type="ECO:0000313" key="5">
    <source>
        <dbReference type="Proteomes" id="UP000693970"/>
    </source>
</evidence>
<dbReference type="InterPro" id="IPR058923">
    <property type="entry name" value="RCC1-like_dom"/>
</dbReference>
<keyword evidence="5" id="KW-1185">Reference proteome</keyword>
<accession>A0A9K3M0Y6</accession>
<feature type="domain" description="RCC1-like" evidence="3">
    <location>
        <begin position="4"/>
        <end position="322"/>
    </location>
</feature>
<dbReference type="AlphaFoldDB" id="A0A9K3M0Y6"/>
<dbReference type="PANTHER" id="PTHR45982">
    <property type="entry name" value="REGULATOR OF CHROMOSOME CONDENSATION"/>
    <property type="match status" value="1"/>
</dbReference>
<dbReference type="Pfam" id="PF25390">
    <property type="entry name" value="WD40_RLD"/>
    <property type="match status" value="1"/>
</dbReference>
<dbReference type="PANTHER" id="PTHR45982:SF1">
    <property type="entry name" value="REGULATOR OF CHROMOSOME CONDENSATION"/>
    <property type="match status" value="1"/>
</dbReference>
<protein>
    <submittedName>
        <fullName evidence="4">Chromosome condensation regulator RCC1</fullName>
    </submittedName>
</protein>
<dbReference type="OrthoDB" id="42804at2759"/>
<feature type="repeat" description="RCC1" evidence="2">
    <location>
        <begin position="306"/>
        <end position="372"/>
    </location>
</feature>
<gene>
    <name evidence="4" type="ORF">IV203_018132</name>
</gene>
<organism evidence="4 5">
    <name type="scientific">Nitzschia inconspicua</name>
    <dbReference type="NCBI Taxonomy" id="303405"/>
    <lineage>
        <taxon>Eukaryota</taxon>
        <taxon>Sar</taxon>
        <taxon>Stramenopiles</taxon>
        <taxon>Ochrophyta</taxon>
        <taxon>Bacillariophyta</taxon>
        <taxon>Bacillariophyceae</taxon>
        <taxon>Bacillariophycidae</taxon>
        <taxon>Bacillariales</taxon>
        <taxon>Bacillariaceae</taxon>
        <taxon>Nitzschia</taxon>
    </lineage>
</organism>
<feature type="repeat" description="RCC1" evidence="2">
    <location>
        <begin position="250"/>
        <end position="305"/>
    </location>
</feature>
<reference evidence="4" key="1">
    <citation type="journal article" date="2021" name="Sci. Rep.">
        <title>Diploid genomic architecture of Nitzschia inconspicua, an elite biomass production diatom.</title>
        <authorList>
            <person name="Oliver A."/>
            <person name="Podell S."/>
            <person name="Pinowska A."/>
            <person name="Traller J.C."/>
            <person name="Smith S.R."/>
            <person name="McClure R."/>
            <person name="Beliaev A."/>
            <person name="Bohutskyi P."/>
            <person name="Hill E.A."/>
            <person name="Rabines A."/>
            <person name="Zheng H."/>
            <person name="Allen L.Z."/>
            <person name="Kuo A."/>
            <person name="Grigoriev I.V."/>
            <person name="Allen A.E."/>
            <person name="Hazlebeck D."/>
            <person name="Allen E.E."/>
        </authorList>
    </citation>
    <scope>NUCLEOTIDE SEQUENCE</scope>
    <source>
        <strain evidence="4">Hildebrandi</strain>
    </source>
</reference>
<reference evidence="4" key="2">
    <citation type="submission" date="2021-04" db="EMBL/GenBank/DDBJ databases">
        <authorList>
            <person name="Podell S."/>
        </authorList>
    </citation>
    <scope>NUCLEOTIDE SEQUENCE</scope>
    <source>
        <strain evidence="4">Hildebrandi</strain>
    </source>
</reference>
<dbReference type="Pfam" id="PF13540">
    <property type="entry name" value="RCC1_2"/>
    <property type="match status" value="1"/>
</dbReference>
<evidence type="ECO:0000256" key="1">
    <source>
        <dbReference type="ARBA" id="ARBA00022658"/>
    </source>
</evidence>